<dbReference type="CDD" id="cd00051">
    <property type="entry name" value="EFh"/>
    <property type="match status" value="1"/>
</dbReference>
<organism evidence="2 3">
    <name type="scientific">Phytomonospora endophytica</name>
    <dbReference type="NCBI Taxonomy" id="714109"/>
    <lineage>
        <taxon>Bacteria</taxon>
        <taxon>Bacillati</taxon>
        <taxon>Actinomycetota</taxon>
        <taxon>Actinomycetes</taxon>
        <taxon>Micromonosporales</taxon>
        <taxon>Micromonosporaceae</taxon>
        <taxon>Phytomonospora</taxon>
    </lineage>
</organism>
<gene>
    <name evidence="2" type="ORF">HNR73_006598</name>
</gene>
<dbReference type="RefSeq" id="WP_184791498.1">
    <property type="nucleotide sequence ID" value="NZ_BONT01000060.1"/>
</dbReference>
<sequence>MASELQRRKVTGVFTAMDADDDGFLDESDFTALAARWSTIRGPGDHERLNAIMLGWWTTLLAASDLDRDDKVTVEEVLLVVDRLPTMPEAVTATAETMFEAIDEDGDGLISAEEYRRMIEAWNGVGTDTDAIFPLLDDDGDGRLSRTEFADLWFEFWAGDDAEAPGTLVFGPLPA</sequence>
<dbReference type="InterPro" id="IPR011992">
    <property type="entry name" value="EF-hand-dom_pair"/>
</dbReference>
<dbReference type="Pfam" id="PF13499">
    <property type="entry name" value="EF-hand_7"/>
    <property type="match status" value="1"/>
</dbReference>
<protein>
    <submittedName>
        <fullName evidence="2">Ca2+-binding EF-hand superfamily protein</fullName>
    </submittedName>
</protein>
<dbReference type="InterPro" id="IPR018247">
    <property type="entry name" value="EF_Hand_1_Ca_BS"/>
</dbReference>
<proteinExistence type="predicted"/>
<dbReference type="PROSITE" id="PS50222">
    <property type="entry name" value="EF_HAND_2"/>
    <property type="match status" value="1"/>
</dbReference>
<dbReference type="PROSITE" id="PS00018">
    <property type="entry name" value="EF_HAND_1"/>
    <property type="match status" value="4"/>
</dbReference>
<dbReference type="InterPro" id="IPR002048">
    <property type="entry name" value="EF_hand_dom"/>
</dbReference>
<dbReference type="GO" id="GO:0005509">
    <property type="term" value="F:calcium ion binding"/>
    <property type="evidence" value="ECO:0007669"/>
    <property type="project" value="InterPro"/>
</dbReference>
<dbReference type="EMBL" id="JACHGT010000018">
    <property type="protein sequence ID" value="MBB6038712.1"/>
    <property type="molecule type" value="Genomic_DNA"/>
</dbReference>
<evidence type="ECO:0000313" key="2">
    <source>
        <dbReference type="EMBL" id="MBB6038712.1"/>
    </source>
</evidence>
<dbReference type="SUPFAM" id="SSF47473">
    <property type="entry name" value="EF-hand"/>
    <property type="match status" value="1"/>
</dbReference>
<name>A0A841FYW6_9ACTN</name>
<dbReference type="SMART" id="SM00054">
    <property type="entry name" value="EFh"/>
    <property type="match status" value="4"/>
</dbReference>
<comment type="caution">
    <text evidence="2">The sequence shown here is derived from an EMBL/GenBank/DDBJ whole genome shotgun (WGS) entry which is preliminary data.</text>
</comment>
<dbReference type="AlphaFoldDB" id="A0A841FYW6"/>
<dbReference type="Proteomes" id="UP000548476">
    <property type="component" value="Unassembled WGS sequence"/>
</dbReference>
<dbReference type="Pfam" id="PF13202">
    <property type="entry name" value="EF-hand_5"/>
    <property type="match status" value="1"/>
</dbReference>
<feature type="domain" description="EF-hand" evidence="1">
    <location>
        <begin position="90"/>
        <end position="125"/>
    </location>
</feature>
<evidence type="ECO:0000313" key="3">
    <source>
        <dbReference type="Proteomes" id="UP000548476"/>
    </source>
</evidence>
<keyword evidence="3" id="KW-1185">Reference proteome</keyword>
<accession>A0A841FYW6</accession>
<reference evidence="2 3" key="1">
    <citation type="submission" date="2020-08" db="EMBL/GenBank/DDBJ databases">
        <title>Genomic Encyclopedia of Type Strains, Phase IV (KMG-IV): sequencing the most valuable type-strain genomes for metagenomic binning, comparative biology and taxonomic classification.</title>
        <authorList>
            <person name="Goeker M."/>
        </authorList>
    </citation>
    <scope>NUCLEOTIDE SEQUENCE [LARGE SCALE GENOMIC DNA]</scope>
    <source>
        <strain evidence="2 3">YIM 65646</strain>
    </source>
</reference>
<dbReference type="Gene3D" id="1.10.238.10">
    <property type="entry name" value="EF-hand"/>
    <property type="match status" value="1"/>
</dbReference>
<evidence type="ECO:0000259" key="1">
    <source>
        <dbReference type="PROSITE" id="PS50222"/>
    </source>
</evidence>